<evidence type="ECO:0000256" key="3">
    <source>
        <dbReference type="SAM" id="MobiDB-lite"/>
    </source>
</evidence>
<protein>
    <submittedName>
        <fullName evidence="5">ATP-binding cassette domain-containing protein</fullName>
    </submittedName>
</protein>
<dbReference type="PANTHER" id="PTHR43158">
    <property type="entry name" value="SKFA PEPTIDE EXPORT ATP-BINDING PROTEIN SKFE"/>
    <property type="match status" value="1"/>
</dbReference>
<comment type="caution">
    <text evidence="5">The sequence shown here is derived from an EMBL/GenBank/DDBJ whole genome shotgun (WGS) entry which is preliminary data.</text>
</comment>
<dbReference type="AlphaFoldDB" id="A0A849AAW1"/>
<evidence type="ECO:0000259" key="4">
    <source>
        <dbReference type="PROSITE" id="PS50893"/>
    </source>
</evidence>
<name>A0A849AAW1_9ACTN</name>
<feature type="domain" description="ABC transporter" evidence="4">
    <location>
        <begin position="5"/>
        <end position="223"/>
    </location>
</feature>
<evidence type="ECO:0000313" key="5">
    <source>
        <dbReference type="EMBL" id="NNG35620.1"/>
    </source>
</evidence>
<evidence type="ECO:0000256" key="2">
    <source>
        <dbReference type="ARBA" id="ARBA00022840"/>
    </source>
</evidence>
<dbReference type="PROSITE" id="PS50893">
    <property type="entry name" value="ABC_TRANSPORTER_2"/>
    <property type="match status" value="1"/>
</dbReference>
<reference evidence="5 6" key="1">
    <citation type="submission" date="2020-05" db="EMBL/GenBank/DDBJ databases">
        <title>Nakamurella sp. DB0629 isolated from air conditioner.</title>
        <authorList>
            <person name="Kim D.H."/>
            <person name="Kim D.-U."/>
        </authorList>
    </citation>
    <scope>NUCLEOTIDE SEQUENCE [LARGE SCALE GENOMIC DNA]</scope>
    <source>
        <strain evidence="5 6">DB0629</strain>
    </source>
</reference>
<feature type="compositionally biased region" description="Basic and acidic residues" evidence="3">
    <location>
        <begin position="257"/>
        <end position="269"/>
    </location>
</feature>
<dbReference type="GO" id="GO:0005524">
    <property type="term" value="F:ATP binding"/>
    <property type="evidence" value="ECO:0007669"/>
    <property type="project" value="UniProtKB-KW"/>
</dbReference>
<keyword evidence="1" id="KW-0547">Nucleotide-binding</keyword>
<dbReference type="Pfam" id="PF00005">
    <property type="entry name" value="ABC_tran"/>
    <property type="match status" value="1"/>
</dbReference>
<evidence type="ECO:0000313" key="6">
    <source>
        <dbReference type="Proteomes" id="UP000562984"/>
    </source>
</evidence>
<evidence type="ECO:0000256" key="1">
    <source>
        <dbReference type="ARBA" id="ARBA00022741"/>
    </source>
</evidence>
<dbReference type="SUPFAM" id="SSF52540">
    <property type="entry name" value="P-loop containing nucleoside triphosphate hydrolases"/>
    <property type="match status" value="1"/>
</dbReference>
<keyword evidence="2 5" id="KW-0067">ATP-binding</keyword>
<feature type="compositionally biased region" description="Basic and acidic residues" evidence="3">
    <location>
        <begin position="307"/>
        <end position="339"/>
    </location>
</feature>
<sequence>MPELVRAVGVRVMGADGPVLSGVDLSITAGSVLGIYGENGSGKSTLLRVLAGVSRPDHGVVQRPRGGVGLLPESFPARSRVTGRALLQHLSRISGGRAAAAQQLADELGVAVDLRQPLGSLSHGNAQQVALLAAAIGDPPLVLLDEPWTGLDESHTDLPAALIRRAIDTAPDSTAVVVTGHTREQLAPVCTTVTELRDCALVTAGVDRADAPELESTGRRDPAQDLPRQVRITLSGNASERDVGRVSRLARRLRLSVDVRPEDPADAEPHNATSGDPAITGTEGPHRHDGSHQHHGTHQHGGTGTTDRSDGTSDHRDGASDHRDSASASASDHRNRASNDTDNGGDADPPGREHA</sequence>
<dbReference type="InterPro" id="IPR003593">
    <property type="entry name" value="AAA+_ATPase"/>
</dbReference>
<keyword evidence="6" id="KW-1185">Reference proteome</keyword>
<dbReference type="SMART" id="SM00382">
    <property type="entry name" value="AAA"/>
    <property type="match status" value="1"/>
</dbReference>
<accession>A0A849AAW1</accession>
<dbReference type="PANTHER" id="PTHR43158:SF2">
    <property type="entry name" value="SKFA PEPTIDE EXPORT ATP-BINDING PROTEIN SKFE"/>
    <property type="match status" value="1"/>
</dbReference>
<feature type="region of interest" description="Disordered" evidence="3">
    <location>
        <begin position="257"/>
        <end position="355"/>
    </location>
</feature>
<organism evidence="5 6">
    <name type="scientific">Nakamurella aerolata</name>
    <dbReference type="NCBI Taxonomy" id="1656892"/>
    <lineage>
        <taxon>Bacteria</taxon>
        <taxon>Bacillati</taxon>
        <taxon>Actinomycetota</taxon>
        <taxon>Actinomycetes</taxon>
        <taxon>Nakamurellales</taxon>
        <taxon>Nakamurellaceae</taxon>
        <taxon>Nakamurella</taxon>
    </lineage>
</organism>
<dbReference type="InterPro" id="IPR027417">
    <property type="entry name" value="P-loop_NTPase"/>
</dbReference>
<dbReference type="InterPro" id="IPR003439">
    <property type="entry name" value="ABC_transporter-like_ATP-bd"/>
</dbReference>
<proteinExistence type="predicted"/>
<dbReference type="Proteomes" id="UP000562984">
    <property type="component" value="Unassembled WGS sequence"/>
</dbReference>
<feature type="region of interest" description="Disordered" evidence="3">
    <location>
        <begin position="212"/>
        <end position="245"/>
    </location>
</feature>
<gene>
    <name evidence="5" type="ORF">HKD39_07815</name>
</gene>
<dbReference type="GO" id="GO:0016887">
    <property type="term" value="F:ATP hydrolysis activity"/>
    <property type="evidence" value="ECO:0007669"/>
    <property type="project" value="InterPro"/>
</dbReference>
<feature type="compositionally biased region" description="Basic and acidic residues" evidence="3">
    <location>
        <begin position="212"/>
        <end position="223"/>
    </location>
</feature>
<dbReference type="Gene3D" id="3.40.50.300">
    <property type="entry name" value="P-loop containing nucleotide triphosphate hydrolases"/>
    <property type="match status" value="1"/>
</dbReference>
<dbReference type="EMBL" id="JABEND010000003">
    <property type="protein sequence ID" value="NNG35620.1"/>
    <property type="molecule type" value="Genomic_DNA"/>
</dbReference>
<dbReference type="RefSeq" id="WP_171199283.1">
    <property type="nucleotide sequence ID" value="NZ_JABEND010000003.1"/>
</dbReference>